<name>A0A6S6TLJ2_9BACT</name>
<reference evidence="2" key="1">
    <citation type="submission" date="2020-01" db="EMBL/GenBank/DDBJ databases">
        <authorList>
            <person name="Meier V. D."/>
            <person name="Meier V D."/>
        </authorList>
    </citation>
    <scope>NUCLEOTIDE SEQUENCE</scope>
    <source>
        <strain evidence="2">HLG_WM_MAG_06</strain>
    </source>
</reference>
<dbReference type="GO" id="GO:0005524">
    <property type="term" value="F:ATP binding"/>
    <property type="evidence" value="ECO:0007669"/>
    <property type="project" value="InterPro"/>
</dbReference>
<dbReference type="PANTHER" id="PTHR43581:SF2">
    <property type="entry name" value="EXCINUCLEASE ATPASE SUBUNIT"/>
    <property type="match status" value="1"/>
</dbReference>
<evidence type="ECO:0000313" key="2">
    <source>
        <dbReference type="EMBL" id="CAA6817430.1"/>
    </source>
</evidence>
<dbReference type="EMBL" id="CACVAP010000086">
    <property type="protein sequence ID" value="CAA6817430.1"/>
    <property type="molecule type" value="Genomic_DNA"/>
</dbReference>
<organism evidence="2">
    <name type="scientific">uncultured Sulfurovum sp</name>
    <dbReference type="NCBI Taxonomy" id="269237"/>
    <lineage>
        <taxon>Bacteria</taxon>
        <taxon>Pseudomonadati</taxon>
        <taxon>Campylobacterota</taxon>
        <taxon>Epsilonproteobacteria</taxon>
        <taxon>Campylobacterales</taxon>
        <taxon>Sulfurovaceae</taxon>
        <taxon>Sulfurovum</taxon>
        <taxon>environmental samples</taxon>
    </lineage>
</organism>
<dbReference type="AlphaFoldDB" id="A0A6S6TLJ2"/>
<protein>
    <recommendedName>
        <fullName evidence="1">ATPase AAA-type core domain-containing protein</fullName>
    </recommendedName>
</protein>
<dbReference type="InterPro" id="IPR003959">
    <property type="entry name" value="ATPase_AAA_core"/>
</dbReference>
<dbReference type="SUPFAM" id="SSF52540">
    <property type="entry name" value="P-loop containing nucleoside triphosphate hydrolases"/>
    <property type="match status" value="1"/>
</dbReference>
<dbReference type="PANTHER" id="PTHR43581">
    <property type="entry name" value="ATP/GTP PHOSPHATASE"/>
    <property type="match status" value="1"/>
</dbReference>
<feature type="domain" description="ATPase AAA-type core" evidence="1">
    <location>
        <begin position="411"/>
        <end position="519"/>
    </location>
</feature>
<evidence type="ECO:0000259" key="1">
    <source>
        <dbReference type="Pfam" id="PF13304"/>
    </source>
</evidence>
<gene>
    <name evidence="2" type="ORF">HELGO_WM1338</name>
</gene>
<dbReference type="InterPro" id="IPR051396">
    <property type="entry name" value="Bact_Antivir_Def_Nuclease"/>
</dbReference>
<dbReference type="InterPro" id="IPR027417">
    <property type="entry name" value="P-loop_NTPase"/>
</dbReference>
<dbReference type="GO" id="GO:0016887">
    <property type="term" value="F:ATP hydrolysis activity"/>
    <property type="evidence" value="ECO:0007669"/>
    <property type="project" value="InterPro"/>
</dbReference>
<sequence>MELVYLWVEDYKNIQNQGFNFSSRFDCHYDGEELMIKENPEHIPDFFGKNINVTAVVGKNGSGKSRILELISLFRFEKLQEYIKEKKLIMIFRSKDKLYIPSTYNTTYGGNSFKSFDMDSIVNKSSYETDIKDTIQHDSLFWLTLFTNGLSDFTEGQNILRGNHFQSFYNGSDNHGENEEYKFYKKFSVLLKDNTNIFKILNEDFVFDSMYIELDLTNLSSNIYDDIEELKEIEYFFQKNIDDNYILLGEKRIEITKETLIYSFLTSYFFFKVVDIIKDPPSIWDRKKISEIFLEKLLFIKINEIIEICNRTKDNDEFYILMGIMLDTIKEIYSKYKSILYEACKDKSGELEHFNMNTKELECINNYEGIIQYMVDSFELDSNSLKLKNKIHGINQADITSFYDFFSSNDFYTELHLSGRLYFNFIHSQKNHITFNSLSTGEKQLLKFITNLTYTLIDTKYENRMVLLDEIETAFHPQWQKKFVNIIIRFIEEIREKKLIPKENEYHLIFVTHSPFILSDMPRENIIFLDKYSKDDIEVKNKEQLDGNCKKINGLKEREQTFGANIHTLLSDSFFMEDGLMGEFAKGKINEIKEFYEKVIKEKNIDENIEFYGKYQKKFWQIQKIIGEPFLQKIVKNQLEEIELVLLGKDEAIDKEIARLQALKENSTNA</sequence>
<dbReference type="Pfam" id="PF13304">
    <property type="entry name" value="AAA_21"/>
    <property type="match status" value="1"/>
</dbReference>
<dbReference type="Gene3D" id="3.40.50.300">
    <property type="entry name" value="P-loop containing nucleotide triphosphate hydrolases"/>
    <property type="match status" value="2"/>
</dbReference>
<proteinExistence type="predicted"/>
<accession>A0A6S6TLJ2</accession>